<gene>
    <name evidence="3" type="ORF">CBYS24578_00008321</name>
</gene>
<comment type="caution">
    <text evidence="3">The sequence shown here is derived from an EMBL/GenBank/DDBJ whole genome shotgun (WGS) entry which is preliminary data.</text>
</comment>
<accession>A0A9N9UAF1</accession>
<dbReference type="EMBL" id="CABFNO020001323">
    <property type="protein sequence ID" value="CAG9981355.1"/>
    <property type="molecule type" value="Genomic_DNA"/>
</dbReference>
<keyword evidence="4" id="KW-1185">Reference proteome</keyword>
<proteinExistence type="predicted"/>
<evidence type="ECO:0000256" key="1">
    <source>
        <dbReference type="SAM" id="MobiDB-lite"/>
    </source>
</evidence>
<reference evidence="3" key="1">
    <citation type="submission" date="2021-10" db="EMBL/GenBank/DDBJ databases">
        <authorList>
            <person name="Piombo E."/>
        </authorList>
    </citation>
    <scope>NUCLEOTIDE SEQUENCE</scope>
</reference>
<organism evidence="3 4">
    <name type="scientific">Clonostachys byssicola</name>
    <dbReference type="NCBI Taxonomy" id="160290"/>
    <lineage>
        <taxon>Eukaryota</taxon>
        <taxon>Fungi</taxon>
        <taxon>Dikarya</taxon>
        <taxon>Ascomycota</taxon>
        <taxon>Pezizomycotina</taxon>
        <taxon>Sordariomycetes</taxon>
        <taxon>Hypocreomycetidae</taxon>
        <taxon>Hypocreales</taxon>
        <taxon>Bionectriaceae</taxon>
        <taxon>Clonostachys</taxon>
    </lineage>
</organism>
<keyword evidence="2" id="KW-0732">Signal</keyword>
<dbReference type="OrthoDB" id="5151939at2759"/>
<evidence type="ECO:0000313" key="4">
    <source>
        <dbReference type="Proteomes" id="UP000754883"/>
    </source>
</evidence>
<feature type="signal peptide" evidence="2">
    <location>
        <begin position="1"/>
        <end position="25"/>
    </location>
</feature>
<evidence type="ECO:0000313" key="3">
    <source>
        <dbReference type="EMBL" id="CAG9981355.1"/>
    </source>
</evidence>
<protein>
    <submittedName>
        <fullName evidence="3">Uncharacterized protein</fullName>
    </submittedName>
</protein>
<evidence type="ECO:0000256" key="2">
    <source>
        <dbReference type="SAM" id="SignalP"/>
    </source>
</evidence>
<feature type="chain" id="PRO_5040273255" evidence="2">
    <location>
        <begin position="26"/>
        <end position="421"/>
    </location>
</feature>
<dbReference type="Proteomes" id="UP000754883">
    <property type="component" value="Unassembled WGS sequence"/>
</dbReference>
<sequence length="421" mass="47132">MVAIKQASLLSTLPLLLAVSSQALASQESGDLVSRNEGAVYERAYDEELYERDFDDELYERDFDEELDERDFDDELDERDFDEELDERDFDDELYERDEEDLFERDEYDLYLEPRGGMLSKPKKEKPKISKPTLTGGTNPVAMKDKDLKSSKNRHSSTSMEVPIKLVTSRPRSLYARGGILSKPKKEKPKISKPTLTGGTNPVAMKDKDLKSSKNRHSSTSMEVPIKLVTSRPRSLWVRGGMLSKPKKAEKPKISKPTLTGGTNPVAMKDKDLKSSKNRHSSTSMEVPIKLVTSRPRAVLQRRGGVLSKPKKAEKPKISKPTLKHGTNPVAMKDKDLKSSNRHSSGSMEVPIKLVTSRPRSLQARGGVLSKPKKAEKPKISKPTLQGGTNPVAMKDKDLKTSNRHSATSMEVPIKLVKSRH</sequence>
<dbReference type="AlphaFoldDB" id="A0A9N9UAF1"/>
<feature type="region of interest" description="Disordered" evidence="1">
    <location>
        <begin position="65"/>
        <end position="93"/>
    </location>
</feature>
<name>A0A9N9UAF1_9HYPO</name>
<feature type="region of interest" description="Disordered" evidence="1">
    <location>
        <begin position="114"/>
        <end position="421"/>
    </location>
</feature>